<feature type="compositionally biased region" description="Basic residues" evidence="1">
    <location>
        <begin position="135"/>
        <end position="155"/>
    </location>
</feature>
<organism evidence="2 3">
    <name type="scientific">Austropuccinia psidii MF-1</name>
    <dbReference type="NCBI Taxonomy" id="1389203"/>
    <lineage>
        <taxon>Eukaryota</taxon>
        <taxon>Fungi</taxon>
        <taxon>Dikarya</taxon>
        <taxon>Basidiomycota</taxon>
        <taxon>Pucciniomycotina</taxon>
        <taxon>Pucciniomycetes</taxon>
        <taxon>Pucciniales</taxon>
        <taxon>Sphaerophragmiaceae</taxon>
        <taxon>Austropuccinia</taxon>
    </lineage>
</organism>
<feature type="compositionally biased region" description="Polar residues" evidence="1">
    <location>
        <begin position="80"/>
        <end position="98"/>
    </location>
</feature>
<evidence type="ECO:0000313" key="2">
    <source>
        <dbReference type="EMBL" id="MBW0511455.1"/>
    </source>
</evidence>
<keyword evidence="3" id="KW-1185">Reference proteome</keyword>
<comment type="caution">
    <text evidence="2">The sequence shown here is derived from an EMBL/GenBank/DDBJ whole genome shotgun (WGS) entry which is preliminary data.</text>
</comment>
<accession>A0A9Q3DWM2</accession>
<evidence type="ECO:0000313" key="3">
    <source>
        <dbReference type="Proteomes" id="UP000765509"/>
    </source>
</evidence>
<proteinExistence type="predicted"/>
<name>A0A9Q3DWM2_9BASI</name>
<feature type="compositionally biased region" description="Basic and acidic residues" evidence="1">
    <location>
        <begin position="99"/>
        <end position="112"/>
    </location>
</feature>
<reference evidence="2" key="1">
    <citation type="submission" date="2021-03" db="EMBL/GenBank/DDBJ databases">
        <title>Draft genome sequence of rust myrtle Austropuccinia psidii MF-1, a brazilian biotype.</title>
        <authorList>
            <person name="Quecine M.C."/>
            <person name="Pachon D.M.R."/>
            <person name="Bonatelli M.L."/>
            <person name="Correr F.H."/>
            <person name="Franceschini L.M."/>
            <person name="Leite T.F."/>
            <person name="Margarido G.R.A."/>
            <person name="Almeida C.A."/>
            <person name="Ferrarezi J.A."/>
            <person name="Labate C.A."/>
        </authorList>
    </citation>
    <scope>NUCLEOTIDE SEQUENCE</scope>
    <source>
        <strain evidence="2">MF-1</strain>
    </source>
</reference>
<dbReference type="EMBL" id="AVOT02022196">
    <property type="protein sequence ID" value="MBW0511455.1"/>
    <property type="molecule type" value="Genomic_DNA"/>
</dbReference>
<protein>
    <submittedName>
        <fullName evidence="2">Uncharacterized protein</fullName>
    </submittedName>
</protein>
<feature type="region of interest" description="Disordered" evidence="1">
    <location>
        <begin position="60"/>
        <end position="166"/>
    </location>
</feature>
<gene>
    <name evidence="2" type="ORF">O181_051170</name>
</gene>
<feature type="compositionally biased region" description="Basic and acidic residues" evidence="1">
    <location>
        <begin position="60"/>
        <end position="79"/>
    </location>
</feature>
<feature type="compositionally biased region" description="Polar residues" evidence="1">
    <location>
        <begin position="113"/>
        <end position="125"/>
    </location>
</feature>
<evidence type="ECO:0000256" key="1">
    <source>
        <dbReference type="SAM" id="MobiDB-lite"/>
    </source>
</evidence>
<dbReference type="Proteomes" id="UP000765509">
    <property type="component" value="Unassembled WGS sequence"/>
</dbReference>
<sequence length="201" mass="22995">MEDARTSTSSQRLASTFETLIESTEAEITSISVVRPESLSTGNNRDIPIAVQELLISSSEEAHGARKNRGASERLDTHVLQRTNPTDEILVENQSMFSEDQKTKLAEAKENSQVEAPQASTSKNMPQKVPNQPKKTPKTNRKGKKKEKRKAKTKWNKPYPQNYRIFNKEKPAMENVFNMTRTLMEFKNKKEERLNQSFPKK</sequence>
<dbReference type="AlphaFoldDB" id="A0A9Q3DWM2"/>